<keyword evidence="9" id="KW-1185">Reference proteome</keyword>
<keyword evidence="3 5" id="KW-0227">DNA damage</keyword>
<proteinExistence type="inferred from homology"/>
<protein>
    <recommendedName>
        <fullName evidence="2 5">DNA mismatch repair protein MutL</fullName>
    </recommendedName>
</protein>
<sequence>MPKIQVLPEEIRGKIAAGEVIERPASVIKELLENSLDAGAKKIRIELHKGGLERIAVYDNGEGLSPEDLRLCFLPFATSKIKDLSDLFSLTTYGFRGEALSSIAQVSRLRIVSLQKGASLSYEVIVEFGKELDFKPSRIKEGTLVEVSDLFKNLPARRAFLKTPTRETAKNLEIIKALMLTHPEIEFQVFVDDKETLSWQGGDLKTLLENLLEIPQEFMHLSEFIEPPYQVTLLLTDTRKTFSHGRFLYFIVNNRLLQDNKLTKVFYSLLKKVYGNLGFPAGILQLSLPPHLVDFNVHPAKWEVRFKREGDVYQVLERALERHFQAKRIYTFRESAISYSQIIREDIPLEYSSKAQPLTNVESQFLFKEASLFSFKVLGVFKHTYLLVEKGDELFIVDQHALSERIQYEGLKKKANYFTSQRLLLPFLISLTSEMREKLEEKLLYLSSLGFEIDPIREDTLLVKGAPSEFTEFAKEVLENFLLSPWNSLQEARDYLLKEFACKLARKKGDFLSVEERTYLVEEMFRKNLETCPHGRPLFFKINLSDIEKRLKRRL</sequence>
<dbReference type="GO" id="GO:0006298">
    <property type="term" value="P:mismatch repair"/>
    <property type="evidence" value="ECO:0007669"/>
    <property type="project" value="UniProtKB-UniRule"/>
</dbReference>
<dbReference type="GO" id="GO:0030983">
    <property type="term" value="F:mismatched DNA binding"/>
    <property type="evidence" value="ECO:0007669"/>
    <property type="project" value="InterPro"/>
</dbReference>
<dbReference type="InterPro" id="IPR042121">
    <property type="entry name" value="MutL_C_regsub"/>
</dbReference>
<comment type="similarity">
    <text evidence="1 5">Belongs to the DNA mismatch repair MutL/HexB family.</text>
</comment>
<dbReference type="InterPro" id="IPR002099">
    <property type="entry name" value="MutL/Mlh/PMS"/>
</dbReference>
<dbReference type="InterPro" id="IPR036890">
    <property type="entry name" value="HATPase_C_sf"/>
</dbReference>
<dbReference type="PANTHER" id="PTHR10073">
    <property type="entry name" value="DNA MISMATCH REPAIR PROTEIN MLH, PMS, MUTL"/>
    <property type="match status" value="1"/>
</dbReference>
<dbReference type="InterPro" id="IPR013507">
    <property type="entry name" value="DNA_mismatch_S5_2-like"/>
</dbReference>
<dbReference type="InterPro" id="IPR014762">
    <property type="entry name" value="DNA_mismatch_repair_CS"/>
</dbReference>
<dbReference type="GO" id="GO:0032300">
    <property type="term" value="C:mismatch repair complex"/>
    <property type="evidence" value="ECO:0007669"/>
    <property type="project" value="InterPro"/>
</dbReference>
<dbReference type="PATRIC" id="fig|1653476.3.peg.980"/>
<name>A0A0U5B5H3_9BACT</name>
<organism evidence="8 9">
    <name type="scientific">Caldimicrobium thiodismutans</name>
    <dbReference type="NCBI Taxonomy" id="1653476"/>
    <lineage>
        <taxon>Bacteria</taxon>
        <taxon>Pseudomonadati</taxon>
        <taxon>Thermodesulfobacteriota</taxon>
        <taxon>Thermodesulfobacteria</taxon>
        <taxon>Thermodesulfobacteriales</taxon>
        <taxon>Thermodesulfobacteriaceae</taxon>
        <taxon>Caldimicrobium</taxon>
    </lineage>
</organism>
<dbReference type="GO" id="GO:0005524">
    <property type="term" value="F:ATP binding"/>
    <property type="evidence" value="ECO:0007669"/>
    <property type="project" value="InterPro"/>
</dbReference>
<dbReference type="Gene3D" id="3.30.1370.100">
    <property type="entry name" value="MutL, C-terminal domain, regulatory subdomain"/>
    <property type="match status" value="1"/>
</dbReference>
<dbReference type="CDD" id="cd00782">
    <property type="entry name" value="MutL_Trans"/>
    <property type="match status" value="1"/>
</dbReference>
<dbReference type="EMBL" id="AP014945">
    <property type="protein sequence ID" value="BAU23328.1"/>
    <property type="molecule type" value="Genomic_DNA"/>
</dbReference>
<dbReference type="InterPro" id="IPR014790">
    <property type="entry name" value="MutL_C"/>
</dbReference>
<dbReference type="Pfam" id="PF08676">
    <property type="entry name" value="MutL_C"/>
    <property type="match status" value="1"/>
</dbReference>
<dbReference type="RefSeq" id="WP_068514062.1">
    <property type="nucleotide sequence ID" value="NZ_AP014945.1"/>
</dbReference>
<dbReference type="Pfam" id="PF13589">
    <property type="entry name" value="HATPase_c_3"/>
    <property type="match status" value="1"/>
</dbReference>
<dbReference type="STRING" id="1653476.THC_0943"/>
<gene>
    <name evidence="5" type="primary">mutL</name>
    <name evidence="8" type="ORF">THC_0943</name>
</gene>
<dbReference type="InterPro" id="IPR014721">
    <property type="entry name" value="Ribsml_uS5_D2-typ_fold_subgr"/>
</dbReference>
<dbReference type="SUPFAM" id="SSF55874">
    <property type="entry name" value="ATPase domain of HSP90 chaperone/DNA topoisomerase II/histidine kinase"/>
    <property type="match status" value="1"/>
</dbReference>
<dbReference type="HAMAP" id="MF_00149">
    <property type="entry name" value="DNA_mis_repair"/>
    <property type="match status" value="1"/>
</dbReference>
<reference evidence="8 9" key="1">
    <citation type="journal article" date="2016" name="Int. J. Syst. Evol. Microbiol.">
        <title>Caldimicrobium thiodismutans sp. nov., a sulfur-disproportionating bacterium isolated from a hot spring, and emended description of the genus Caldimicrobium.</title>
        <authorList>
            <person name="Kojima H."/>
            <person name="Umezawa K."/>
            <person name="Fukui M."/>
        </authorList>
    </citation>
    <scope>NUCLEOTIDE SEQUENCE [LARGE SCALE GENOMIC DNA]</scope>
    <source>
        <strain evidence="8 9">TF1</strain>
    </source>
</reference>
<evidence type="ECO:0000259" key="6">
    <source>
        <dbReference type="SMART" id="SM00853"/>
    </source>
</evidence>
<dbReference type="InterPro" id="IPR020667">
    <property type="entry name" value="DNA_mismatch_repair_MutL"/>
</dbReference>
<evidence type="ECO:0000256" key="1">
    <source>
        <dbReference type="ARBA" id="ARBA00006082"/>
    </source>
</evidence>
<feature type="domain" description="MutL C-terminal dimerisation" evidence="6">
    <location>
        <begin position="377"/>
        <end position="512"/>
    </location>
</feature>
<dbReference type="KEGG" id="cthi:THC_0943"/>
<evidence type="ECO:0000256" key="4">
    <source>
        <dbReference type="ARBA" id="ARBA00023204"/>
    </source>
</evidence>
<dbReference type="InterPro" id="IPR020568">
    <property type="entry name" value="Ribosomal_Su5_D2-typ_SF"/>
</dbReference>
<dbReference type="CDD" id="cd16926">
    <property type="entry name" value="HATPase_MutL-MLH-PMS-like"/>
    <property type="match status" value="1"/>
</dbReference>
<dbReference type="GO" id="GO:0016887">
    <property type="term" value="F:ATP hydrolysis activity"/>
    <property type="evidence" value="ECO:0007669"/>
    <property type="project" value="InterPro"/>
</dbReference>
<dbReference type="FunFam" id="3.30.565.10:FF:000003">
    <property type="entry name" value="DNA mismatch repair endonuclease MutL"/>
    <property type="match status" value="1"/>
</dbReference>
<dbReference type="AlphaFoldDB" id="A0A0U5B5H3"/>
<dbReference type="Proteomes" id="UP000068196">
    <property type="component" value="Chromosome"/>
</dbReference>
<dbReference type="SMART" id="SM00853">
    <property type="entry name" value="MutL_C"/>
    <property type="match status" value="1"/>
</dbReference>
<evidence type="ECO:0000256" key="5">
    <source>
        <dbReference type="HAMAP-Rule" id="MF_00149"/>
    </source>
</evidence>
<dbReference type="GO" id="GO:0140664">
    <property type="term" value="F:ATP-dependent DNA damage sensor activity"/>
    <property type="evidence" value="ECO:0007669"/>
    <property type="project" value="InterPro"/>
</dbReference>
<comment type="function">
    <text evidence="5">This protein is involved in the repair of mismatches in DNA. It is required for dam-dependent methyl-directed DNA mismatch repair. May act as a 'molecular matchmaker', a protein that promotes the formation of a stable complex between two or more DNA-binding proteins in an ATP-dependent manner without itself being part of a final effector complex.</text>
</comment>
<evidence type="ECO:0000313" key="9">
    <source>
        <dbReference type="Proteomes" id="UP000068196"/>
    </source>
</evidence>
<dbReference type="SUPFAM" id="SSF118116">
    <property type="entry name" value="DNA mismatch repair protein MutL"/>
    <property type="match status" value="1"/>
</dbReference>
<dbReference type="SUPFAM" id="SSF54211">
    <property type="entry name" value="Ribosomal protein S5 domain 2-like"/>
    <property type="match status" value="1"/>
</dbReference>
<dbReference type="PROSITE" id="PS00058">
    <property type="entry name" value="DNA_MISMATCH_REPAIR_1"/>
    <property type="match status" value="1"/>
</dbReference>
<accession>A0A0U5B5H3</accession>
<dbReference type="NCBIfam" id="TIGR00585">
    <property type="entry name" value="mutl"/>
    <property type="match status" value="1"/>
</dbReference>
<evidence type="ECO:0000259" key="7">
    <source>
        <dbReference type="SMART" id="SM01340"/>
    </source>
</evidence>
<feature type="domain" description="DNA mismatch repair protein S5" evidence="7">
    <location>
        <begin position="211"/>
        <end position="325"/>
    </location>
</feature>
<dbReference type="PANTHER" id="PTHR10073:SF12">
    <property type="entry name" value="DNA MISMATCH REPAIR PROTEIN MLH1"/>
    <property type="match status" value="1"/>
</dbReference>
<evidence type="ECO:0000313" key="8">
    <source>
        <dbReference type="EMBL" id="BAU23328.1"/>
    </source>
</evidence>
<dbReference type="Gene3D" id="3.30.1540.20">
    <property type="entry name" value="MutL, C-terminal domain, dimerisation subdomain"/>
    <property type="match status" value="1"/>
</dbReference>
<dbReference type="InterPro" id="IPR042120">
    <property type="entry name" value="MutL_C_dimsub"/>
</dbReference>
<evidence type="ECO:0000256" key="2">
    <source>
        <dbReference type="ARBA" id="ARBA00021975"/>
    </source>
</evidence>
<dbReference type="OrthoDB" id="9763467at2"/>
<reference evidence="9" key="2">
    <citation type="journal article" date="2016" name="Int. J. Syst. Evol. Microbiol.">
        <title>Caldimicrobium thiodismutans sp. nov., a sulfur-disproportionating bacterium isolated from a hot spring.</title>
        <authorList>
            <person name="Kojima H."/>
            <person name="Umezawa K."/>
            <person name="Fukui M."/>
        </authorList>
    </citation>
    <scope>NUCLEOTIDE SEQUENCE [LARGE SCALE GENOMIC DNA]</scope>
    <source>
        <strain evidence="9">TF1</strain>
    </source>
</reference>
<keyword evidence="4 5" id="KW-0234">DNA repair</keyword>
<dbReference type="SMART" id="SM01340">
    <property type="entry name" value="DNA_mis_repair"/>
    <property type="match status" value="1"/>
</dbReference>
<dbReference type="InterPro" id="IPR038973">
    <property type="entry name" value="MutL/Mlh/Pms-like"/>
</dbReference>
<dbReference type="Gene3D" id="3.30.565.10">
    <property type="entry name" value="Histidine kinase-like ATPase, C-terminal domain"/>
    <property type="match status" value="1"/>
</dbReference>
<dbReference type="Gene3D" id="3.30.230.10">
    <property type="match status" value="1"/>
</dbReference>
<dbReference type="Pfam" id="PF01119">
    <property type="entry name" value="DNA_mis_repair"/>
    <property type="match status" value="1"/>
</dbReference>
<evidence type="ECO:0000256" key="3">
    <source>
        <dbReference type="ARBA" id="ARBA00022763"/>
    </source>
</evidence>
<dbReference type="InterPro" id="IPR037198">
    <property type="entry name" value="MutL_C_sf"/>
</dbReference>